<keyword evidence="1" id="KW-0812">Transmembrane</keyword>
<protein>
    <submittedName>
        <fullName evidence="2">Uncharacterized protein</fullName>
    </submittedName>
</protein>
<dbReference type="OrthoDB" id="2896006at2759"/>
<sequence>MAAFQGQLISHLARRGMDSMSGDLPKMSMEMDRDDLMQVQQQQWNDVFNQLPIWGIVMIGITVLVFYILIVSVSYTLGRVVMTLAMIETPTVDYIPISSLDSFDPTSKDATNLIIDGEPHTVMANKPITSKIRSTIRHLHKHAGFWSRWRGLGYFFLYSFAFGAVHFPIMSALRWLPAGETFAAILTSVLLAQLHCAWTHKMISMPSQKSFLSRIPPRAAWRQLWIPNAVAAGCMQASFQVIRMLALTLSYTIYDHEKQQIVDSWWIIVMKILAVLSLAFFLGFFIVLPNYAALTRIEATLLNDEEDTIVPFDRTFGGKVTPVVVGGSGFHYVKEVCQTFDREARIRIIKLFFKMALIFFALTILYIHVVSFEMFFIIGPVAKEAAKKAGARLLRM</sequence>
<dbReference type="AlphaFoldDB" id="A0A9P4IHW8"/>
<evidence type="ECO:0000313" key="3">
    <source>
        <dbReference type="Proteomes" id="UP000799772"/>
    </source>
</evidence>
<accession>A0A9P4IHW8</accession>
<feature type="transmembrane region" description="Helical" evidence="1">
    <location>
        <begin position="224"/>
        <end position="245"/>
    </location>
</feature>
<dbReference type="Proteomes" id="UP000799772">
    <property type="component" value="Unassembled WGS sequence"/>
</dbReference>
<gene>
    <name evidence="2" type="ORF">NA57DRAFT_75029</name>
</gene>
<keyword evidence="3" id="KW-1185">Reference proteome</keyword>
<feature type="transmembrane region" description="Helical" evidence="1">
    <location>
        <begin position="265"/>
        <end position="288"/>
    </location>
</feature>
<keyword evidence="1" id="KW-0472">Membrane</keyword>
<comment type="caution">
    <text evidence="2">The sequence shown here is derived from an EMBL/GenBank/DDBJ whole genome shotgun (WGS) entry which is preliminary data.</text>
</comment>
<name>A0A9P4IHW8_9PEZI</name>
<proteinExistence type="predicted"/>
<evidence type="ECO:0000313" key="2">
    <source>
        <dbReference type="EMBL" id="KAF2099529.1"/>
    </source>
</evidence>
<evidence type="ECO:0000256" key="1">
    <source>
        <dbReference type="SAM" id="Phobius"/>
    </source>
</evidence>
<organism evidence="2 3">
    <name type="scientific">Rhizodiscina lignyota</name>
    <dbReference type="NCBI Taxonomy" id="1504668"/>
    <lineage>
        <taxon>Eukaryota</taxon>
        <taxon>Fungi</taxon>
        <taxon>Dikarya</taxon>
        <taxon>Ascomycota</taxon>
        <taxon>Pezizomycotina</taxon>
        <taxon>Dothideomycetes</taxon>
        <taxon>Pleosporomycetidae</taxon>
        <taxon>Aulographales</taxon>
        <taxon>Rhizodiscinaceae</taxon>
        <taxon>Rhizodiscina</taxon>
    </lineage>
</organism>
<feature type="transmembrane region" description="Helical" evidence="1">
    <location>
        <begin position="53"/>
        <end position="77"/>
    </location>
</feature>
<feature type="transmembrane region" description="Helical" evidence="1">
    <location>
        <begin position="351"/>
        <end position="378"/>
    </location>
</feature>
<feature type="transmembrane region" description="Helical" evidence="1">
    <location>
        <begin position="155"/>
        <end position="176"/>
    </location>
</feature>
<reference evidence="2" key="1">
    <citation type="journal article" date="2020" name="Stud. Mycol.">
        <title>101 Dothideomycetes genomes: a test case for predicting lifestyles and emergence of pathogens.</title>
        <authorList>
            <person name="Haridas S."/>
            <person name="Albert R."/>
            <person name="Binder M."/>
            <person name="Bloem J."/>
            <person name="Labutti K."/>
            <person name="Salamov A."/>
            <person name="Andreopoulos B."/>
            <person name="Baker S."/>
            <person name="Barry K."/>
            <person name="Bills G."/>
            <person name="Bluhm B."/>
            <person name="Cannon C."/>
            <person name="Castanera R."/>
            <person name="Culley D."/>
            <person name="Daum C."/>
            <person name="Ezra D."/>
            <person name="Gonzalez J."/>
            <person name="Henrissat B."/>
            <person name="Kuo A."/>
            <person name="Liang C."/>
            <person name="Lipzen A."/>
            <person name="Lutzoni F."/>
            <person name="Magnuson J."/>
            <person name="Mondo S."/>
            <person name="Nolan M."/>
            <person name="Ohm R."/>
            <person name="Pangilinan J."/>
            <person name="Park H.-J."/>
            <person name="Ramirez L."/>
            <person name="Alfaro M."/>
            <person name="Sun H."/>
            <person name="Tritt A."/>
            <person name="Yoshinaga Y."/>
            <person name="Zwiers L.-H."/>
            <person name="Turgeon B."/>
            <person name="Goodwin S."/>
            <person name="Spatafora J."/>
            <person name="Crous P."/>
            <person name="Grigoriev I."/>
        </authorList>
    </citation>
    <scope>NUCLEOTIDE SEQUENCE</scope>
    <source>
        <strain evidence="2">CBS 133067</strain>
    </source>
</reference>
<dbReference type="EMBL" id="ML978125">
    <property type="protein sequence ID" value="KAF2099529.1"/>
    <property type="molecule type" value="Genomic_DNA"/>
</dbReference>
<keyword evidence="1" id="KW-1133">Transmembrane helix</keyword>
<feature type="transmembrane region" description="Helical" evidence="1">
    <location>
        <begin position="182"/>
        <end position="203"/>
    </location>
</feature>